<dbReference type="AlphaFoldDB" id="A0A397S273"/>
<gene>
    <name evidence="1" type="ORF">C1645_842264</name>
</gene>
<dbReference type="OrthoDB" id="2434299at2759"/>
<proteinExistence type="predicted"/>
<evidence type="ECO:0000313" key="2">
    <source>
        <dbReference type="Proteomes" id="UP000265703"/>
    </source>
</evidence>
<name>A0A397S273_9GLOM</name>
<comment type="caution">
    <text evidence="1">The sequence shown here is derived from an EMBL/GenBank/DDBJ whole genome shotgun (WGS) entry which is preliminary data.</text>
</comment>
<protein>
    <submittedName>
        <fullName evidence="1">Uncharacterized protein</fullName>
    </submittedName>
</protein>
<reference evidence="1 2" key="1">
    <citation type="submission" date="2018-06" db="EMBL/GenBank/DDBJ databases">
        <title>Comparative genomics reveals the genomic features of Rhizophagus irregularis, R. cerebriforme, R. diaphanum and Gigaspora rosea, and their symbiotic lifestyle signature.</title>
        <authorList>
            <person name="Morin E."/>
            <person name="San Clemente H."/>
            <person name="Chen E.C.H."/>
            <person name="De La Providencia I."/>
            <person name="Hainaut M."/>
            <person name="Kuo A."/>
            <person name="Kohler A."/>
            <person name="Murat C."/>
            <person name="Tang N."/>
            <person name="Roy S."/>
            <person name="Loubradou J."/>
            <person name="Henrissat B."/>
            <person name="Grigoriev I.V."/>
            <person name="Corradi N."/>
            <person name="Roux C."/>
            <person name="Martin F.M."/>
        </authorList>
    </citation>
    <scope>NUCLEOTIDE SEQUENCE [LARGE SCALE GENOMIC DNA]</scope>
    <source>
        <strain evidence="1 2">DAOM 227022</strain>
    </source>
</reference>
<keyword evidence="2" id="KW-1185">Reference proteome</keyword>
<accession>A0A397S273</accession>
<dbReference type="EMBL" id="QKYT01002011">
    <property type="protein sequence ID" value="RIA78819.1"/>
    <property type="molecule type" value="Genomic_DNA"/>
</dbReference>
<evidence type="ECO:0000313" key="1">
    <source>
        <dbReference type="EMBL" id="RIA78819.1"/>
    </source>
</evidence>
<organism evidence="1 2">
    <name type="scientific">Glomus cerebriforme</name>
    <dbReference type="NCBI Taxonomy" id="658196"/>
    <lineage>
        <taxon>Eukaryota</taxon>
        <taxon>Fungi</taxon>
        <taxon>Fungi incertae sedis</taxon>
        <taxon>Mucoromycota</taxon>
        <taxon>Glomeromycotina</taxon>
        <taxon>Glomeromycetes</taxon>
        <taxon>Glomerales</taxon>
        <taxon>Glomeraceae</taxon>
        <taxon>Glomus</taxon>
    </lineage>
</organism>
<dbReference type="Proteomes" id="UP000265703">
    <property type="component" value="Unassembled WGS sequence"/>
</dbReference>
<sequence length="178" mass="19888">MIYDKFSEGTYVTNVIVPLLRATLEDLPNGCICLSTAERQSLASKARKNSRTNKERMGKKPDVMVFNQYAEKTFELVYVESSRIVSCATKKTNDNVKLWRETLDGASFVNIACRLTSNQFGIIGIQRVKALARLLITLRNVLIVNKSLLARALEQAVTNPPRNVHSSPIVSTPPYSLN</sequence>